<reference evidence="2 3" key="1">
    <citation type="journal article" date="2016" name="Nat. Commun.">
        <title>Thousands of microbial genomes shed light on interconnected biogeochemical processes in an aquifer system.</title>
        <authorList>
            <person name="Anantharaman K."/>
            <person name="Brown C.T."/>
            <person name="Hug L.A."/>
            <person name="Sharon I."/>
            <person name="Castelle C.J."/>
            <person name="Probst A.J."/>
            <person name="Thomas B.C."/>
            <person name="Singh A."/>
            <person name="Wilkins M.J."/>
            <person name="Karaoz U."/>
            <person name="Brodie E.L."/>
            <person name="Williams K.H."/>
            <person name="Hubbard S.S."/>
            <person name="Banfield J.F."/>
        </authorList>
    </citation>
    <scope>NUCLEOTIDE SEQUENCE [LARGE SCALE GENOMIC DNA]</scope>
</reference>
<keyword evidence="1" id="KW-0472">Membrane</keyword>
<protein>
    <submittedName>
        <fullName evidence="2">Uncharacterized protein</fullName>
    </submittedName>
</protein>
<dbReference type="InterPro" id="IPR007060">
    <property type="entry name" value="FtsL/DivIC"/>
</dbReference>
<dbReference type="Pfam" id="PF04977">
    <property type="entry name" value="DivIC"/>
    <property type="match status" value="1"/>
</dbReference>
<keyword evidence="1" id="KW-1133">Transmembrane helix</keyword>
<accession>A0A1F4UHR9</accession>
<dbReference type="EMBL" id="MEUN01000065">
    <property type="protein sequence ID" value="OGC44467.1"/>
    <property type="molecule type" value="Genomic_DNA"/>
</dbReference>
<dbReference type="AlphaFoldDB" id="A0A1F4UHR9"/>
<dbReference type="Proteomes" id="UP000177434">
    <property type="component" value="Unassembled WGS sequence"/>
</dbReference>
<keyword evidence="1" id="KW-0812">Transmembrane</keyword>
<evidence type="ECO:0000313" key="2">
    <source>
        <dbReference type="EMBL" id="OGC44467.1"/>
    </source>
</evidence>
<proteinExistence type="predicted"/>
<organism evidence="2 3">
    <name type="scientific">candidate division WS6 bacterium RIFOXYB1_FULL_33_14</name>
    <dbReference type="NCBI Taxonomy" id="1817896"/>
    <lineage>
        <taxon>Bacteria</taxon>
        <taxon>Candidatus Dojkabacteria</taxon>
    </lineage>
</organism>
<evidence type="ECO:0000313" key="3">
    <source>
        <dbReference type="Proteomes" id="UP000177434"/>
    </source>
</evidence>
<feature type="transmembrane region" description="Helical" evidence="1">
    <location>
        <begin position="28"/>
        <end position="47"/>
    </location>
</feature>
<gene>
    <name evidence="2" type="ORF">A2400_00875</name>
</gene>
<name>A0A1F4UHR9_9BACT</name>
<sequence length="151" mass="17222">MERRINIKNKSRVVESSNGLELSGISNYWLFKIFAIGISSILLFSVYNSVKLTIQKLEILKQAEQEVEDLRVTNLALSIGIKEMSTDKYLEKEARDRLNFGGKNEVVFVIPQSALDTAKERVEEIVQPPKENIYEKGNSIDDWVDFLVLGI</sequence>
<comment type="caution">
    <text evidence="2">The sequence shown here is derived from an EMBL/GenBank/DDBJ whole genome shotgun (WGS) entry which is preliminary data.</text>
</comment>
<evidence type="ECO:0000256" key="1">
    <source>
        <dbReference type="SAM" id="Phobius"/>
    </source>
</evidence>